<dbReference type="STRING" id="1429083.GCA_001885685_02491"/>
<keyword evidence="3" id="KW-0678">Repressor</keyword>
<keyword evidence="6" id="KW-0804">Transcription</keyword>
<feature type="domain" description="Anti-sigma-28 factor FlgM C-terminal" evidence="10">
    <location>
        <begin position="50"/>
        <end position="102"/>
    </location>
</feature>
<dbReference type="InterPro" id="IPR007412">
    <property type="entry name" value="FlgM"/>
</dbReference>
<sequence length="108" mass="11392">MVIDFNRLNTGNSSNNTVNKPSVAQNQPPSSGTGAAPEAAPNKPAGSGESVQLSQQAQALKQAESRLNDLPSVDKERVERLKAAIADGSYSVDAKRVAQKLAAFETQR</sequence>
<comment type="similarity">
    <text evidence="1">Belongs to the FlgM family.</text>
</comment>
<comment type="function">
    <text evidence="7">Responsible for the coupling of flagellin expression to flagellar assembly by preventing expression of the flagellin genes when a component of the middle class of proteins is defective. It negatively regulates flagellar genes by inhibiting the activity of FliA by directly binding to FliA.</text>
</comment>
<dbReference type="Pfam" id="PF04316">
    <property type="entry name" value="FlgM"/>
    <property type="match status" value="1"/>
</dbReference>
<feature type="compositionally biased region" description="Polar residues" evidence="9">
    <location>
        <begin position="7"/>
        <end position="33"/>
    </location>
</feature>
<feature type="region of interest" description="Disordered" evidence="9">
    <location>
        <begin position="1"/>
        <end position="75"/>
    </location>
</feature>
<keyword evidence="5" id="KW-0805">Transcription regulation</keyword>
<feature type="compositionally biased region" description="Low complexity" evidence="9">
    <location>
        <begin position="52"/>
        <end position="62"/>
    </location>
</feature>
<dbReference type="GO" id="GO:0045892">
    <property type="term" value="P:negative regulation of DNA-templated transcription"/>
    <property type="evidence" value="ECO:0007669"/>
    <property type="project" value="InterPro"/>
</dbReference>
<keyword evidence="12" id="KW-1185">Reference proteome</keyword>
<evidence type="ECO:0000256" key="8">
    <source>
        <dbReference type="ARBA" id="ARBA00030117"/>
    </source>
</evidence>
<dbReference type="RefSeq" id="WP_074870449.1">
    <property type="nucleotide sequence ID" value="NZ_FOAS01000019.1"/>
</dbReference>
<gene>
    <name evidence="11" type="ORF">SAMN05216214_11958</name>
</gene>
<evidence type="ECO:0000256" key="9">
    <source>
        <dbReference type="SAM" id="MobiDB-lite"/>
    </source>
</evidence>
<evidence type="ECO:0000259" key="10">
    <source>
        <dbReference type="Pfam" id="PF04316"/>
    </source>
</evidence>
<name>A0A1H7SP42_9GAMM</name>
<organism evidence="11 12">
    <name type="scientific">Atopomonas hussainii</name>
    <dbReference type="NCBI Taxonomy" id="1429083"/>
    <lineage>
        <taxon>Bacteria</taxon>
        <taxon>Pseudomonadati</taxon>
        <taxon>Pseudomonadota</taxon>
        <taxon>Gammaproteobacteria</taxon>
        <taxon>Pseudomonadales</taxon>
        <taxon>Pseudomonadaceae</taxon>
        <taxon>Atopomonas</taxon>
    </lineage>
</organism>
<protein>
    <recommendedName>
        <fullName evidence="2">Negative regulator of flagellin synthesis</fullName>
    </recommendedName>
    <alternativeName>
        <fullName evidence="8">Anti-sigma-28 factor</fullName>
    </alternativeName>
</protein>
<dbReference type="InterPro" id="IPR035890">
    <property type="entry name" value="Anti-sigma-28_factor_FlgM_sf"/>
</dbReference>
<evidence type="ECO:0000256" key="6">
    <source>
        <dbReference type="ARBA" id="ARBA00023163"/>
    </source>
</evidence>
<dbReference type="Proteomes" id="UP000185766">
    <property type="component" value="Unassembled WGS sequence"/>
</dbReference>
<evidence type="ECO:0000256" key="5">
    <source>
        <dbReference type="ARBA" id="ARBA00023015"/>
    </source>
</evidence>
<keyword evidence="4" id="KW-1005">Bacterial flagellum biogenesis</keyword>
<evidence type="ECO:0000256" key="4">
    <source>
        <dbReference type="ARBA" id="ARBA00022795"/>
    </source>
</evidence>
<dbReference type="SUPFAM" id="SSF101498">
    <property type="entry name" value="Anti-sigma factor FlgM"/>
    <property type="match status" value="1"/>
</dbReference>
<feature type="compositionally biased region" description="Basic and acidic residues" evidence="9">
    <location>
        <begin position="63"/>
        <end position="75"/>
    </location>
</feature>
<evidence type="ECO:0000256" key="3">
    <source>
        <dbReference type="ARBA" id="ARBA00022491"/>
    </source>
</evidence>
<evidence type="ECO:0000256" key="7">
    <source>
        <dbReference type="ARBA" id="ARBA00024739"/>
    </source>
</evidence>
<reference evidence="11 12" key="1">
    <citation type="submission" date="2016-10" db="EMBL/GenBank/DDBJ databases">
        <authorList>
            <person name="de Groot N.N."/>
        </authorList>
    </citation>
    <scope>NUCLEOTIDE SEQUENCE [LARGE SCALE GENOMIC DNA]</scope>
    <source>
        <strain evidence="11 12">JCM 19513</strain>
    </source>
</reference>
<dbReference type="GO" id="GO:0044781">
    <property type="term" value="P:bacterial-type flagellum organization"/>
    <property type="evidence" value="ECO:0007669"/>
    <property type="project" value="UniProtKB-KW"/>
</dbReference>
<dbReference type="AlphaFoldDB" id="A0A1H7SP42"/>
<dbReference type="NCBIfam" id="TIGR03824">
    <property type="entry name" value="FlgM_jcvi"/>
    <property type="match status" value="1"/>
</dbReference>
<dbReference type="EMBL" id="FOAS01000019">
    <property type="protein sequence ID" value="SEL73247.1"/>
    <property type="molecule type" value="Genomic_DNA"/>
</dbReference>
<evidence type="ECO:0000256" key="1">
    <source>
        <dbReference type="ARBA" id="ARBA00005322"/>
    </source>
</evidence>
<evidence type="ECO:0000313" key="11">
    <source>
        <dbReference type="EMBL" id="SEL73247.1"/>
    </source>
</evidence>
<proteinExistence type="inferred from homology"/>
<evidence type="ECO:0000256" key="2">
    <source>
        <dbReference type="ARBA" id="ARBA00017823"/>
    </source>
</evidence>
<dbReference type="InterPro" id="IPR031316">
    <property type="entry name" value="FlgM_C"/>
</dbReference>
<evidence type="ECO:0000313" key="12">
    <source>
        <dbReference type="Proteomes" id="UP000185766"/>
    </source>
</evidence>
<accession>A0A1H7SP42</accession>